<dbReference type="InterPro" id="IPR024173">
    <property type="entry name" value="Pesterase_MJ0037-like"/>
</dbReference>
<dbReference type="PIRSF" id="PIRSF000887">
    <property type="entry name" value="Pesterase_MJ0037"/>
    <property type="match status" value="1"/>
</dbReference>
<dbReference type="Gene3D" id="3.60.21.10">
    <property type="match status" value="1"/>
</dbReference>
<dbReference type="GO" id="GO:0016787">
    <property type="term" value="F:hydrolase activity"/>
    <property type="evidence" value="ECO:0007669"/>
    <property type="project" value="UniProtKB-KW"/>
</dbReference>
<keyword evidence="2" id="KW-0255">Endonuclease</keyword>
<keyword evidence="3" id="KW-1185">Reference proteome</keyword>
<sequence>MTTISIHNNTFRLQPTGTMFWEERAMLLIADVHLGKVAHFRKHGSAVPQEAISKNFEQLDTAIDCCEAKEICFLGDLFHSTLNTEWLHFEQWVQRQETELSLVIGNHDIISPLRFEKLGITLYEERILESFLLTHHPEERENLFNFCGHIHPGVRLKGMGRQILKMPCFFKKPSQMILPAFGEFTGNYMLEPKDGDEIFVVTPDEVILVE</sequence>
<comment type="caution">
    <text evidence="2">The sequence shown here is derived from an EMBL/GenBank/DDBJ whole genome shotgun (WGS) entry which is preliminary data.</text>
</comment>
<feature type="domain" description="Calcineurin-like phosphoesterase" evidence="1">
    <location>
        <begin position="27"/>
        <end position="122"/>
    </location>
</feature>
<dbReference type="GO" id="GO:0004519">
    <property type="term" value="F:endonuclease activity"/>
    <property type="evidence" value="ECO:0007669"/>
    <property type="project" value="UniProtKB-KW"/>
</dbReference>
<dbReference type="NCBIfam" id="TIGR04123">
    <property type="entry name" value="P_estr_lig_assc"/>
    <property type="match status" value="1"/>
</dbReference>
<dbReference type="Proteomes" id="UP000281985">
    <property type="component" value="Unassembled WGS sequence"/>
</dbReference>
<name>A0A3M0G3L1_9FLAO</name>
<dbReference type="AlphaFoldDB" id="A0A3M0G3L1"/>
<reference evidence="2 3" key="1">
    <citation type="submission" date="2018-10" db="EMBL/GenBank/DDBJ databases">
        <title>Dokdonia luteus sp. nov., isolated from sea water.</title>
        <authorList>
            <person name="Zhou L.Y."/>
            <person name="Du Z.J."/>
        </authorList>
    </citation>
    <scope>NUCLEOTIDE SEQUENCE [LARGE SCALE GENOMIC DNA]</scope>
    <source>
        <strain evidence="2 3">SH27</strain>
    </source>
</reference>
<dbReference type="EC" id="3.1.-.-" evidence="2"/>
<evidence type="ECO:0000259" key="1">
    <source>
        <dbReference type="Pfam" id="PF00149"/>
    </source>
</evidence>
<dbReference type="RefSeq" id="WP_121917266.1">
    <property type="nucleotide sequence ID" value="NZ_REFV01000007.1"/>
</dbReference>
<keyword evidence="2" id="KW-0540">Nuclease</keyword>
<keyword evidence="2" id="KW-0378">Hydrolase</keyword>
<gene>
    <name evidence="2" type="primary">pdeM</name>
    <name evidence="2" type="ORF">EAX61_08520</name>
</gene>
<dbReference type="SUPFAM" id="SSF56300">
    <property type="entry name" value="Metallo-dependent phosphatases"/>
    <property type="match status" value="1"/>
</dbReference>
<keyword evidence="2" id="KW-0436">Ligase</keyword>
<dbReference type="PANTHER" id="PTHR39323">
    <property type="entry name" value="BLR1149 PROTEIN"/>
    <property type="match status" value="1"/>
</dbReference>
<accession>A0A3M0G3L1</accession>
<dbReference type="GO" id="GO:0016874">
    <property type="term" value="F:ligase activity"/>
    <property type="evidence" value="ECO:0007669"/>
    <property type="project" value="UniProtKB-KW"/>
</dbReference>
<dbReference type="PANTHER" id="PTHR39323:SF1">
    <property type="entry name" value="BLR1149 PROTEIN"/>
    <property type="match status" value="1"/>
</dbReference>
<dbReference type="InterPro" id="IPR029052">
    <property type="entry name" value="Metallo-depent_PP-like"/>
</dbReference>
<evidence type="ECO:0000313" key="3">
    <source>
        <dbReference type="Proteomes" id="UP000281985"/>
    </source>
</evidence>
<dbReference type="OrthoDB" id="9795838at2"/>
<dbReference type="EMBL" id="REFV01000007">
    <property type="protein sequence ID" value="RMB59098.1"/>
    <property type="molecule type" value="Genomic_DNA"/>
</dbReference>
<dbReference type="InterPro" id="IPR026336">
    <property type="entry name" value="PdeM-like"/>
</dbReference>
<organism evidence="2 3">
    <name type="scientific">Dokdonia sinensis</name>
    <dbReference type="NCBI Taxonomy" id="2479847"/>
    <lineage>
        <taxon>Bacteria</taxon>
        <taxon>Pseudomonadati</taxon>
        <taxon>Bacteroidota</taxon>
        <taxon>Flavobacteriia</taxon>
        <taxon>Flavobacteriales</taxon>
        <taxon>Flavobacteriaceae</taxon>
        <taxon>Dokdonia</taxon>
    </lineage>
</organism>
<dbReference type="Pfam" id="PF00149">
    <property type="entry name" value="Metallophos"/>
    <property type="match status" value="1"/>
</dbReference>
<protein>
    <submittedName>
        <fullName evidence="2">Ligase-associated DNA damage response endonuclease PdeM</fullName>
        <ecNumber evidence="2">3.1.-.-</ecNumber>
    </submittedName>
</protein>
<proteinExistence type="predicted"/>
<dbReference type="InterPro" id="IPR004843">
    <property type="entry name" value="Calcineurin-like_PHP"/>
</dbReference>
<evidence type="ECO:0000313" key="2">
    <source>
        <dbReference type="EMBL" id="RMB59098.1"/>
    </source>
</evidence>